<feature type="region of interest" description="Disordered" evidence="1">
    <location>
        <begin position="252"/>
        <end position="393"/>
    </location>
</feature>
<evidence type="ECO:0000313" key="2">
    <source>
        <dbReference type="EMBL" id="GJT70395.1"/>
    </source>
</evidence>
<name>A0ABQ5G5I2_9ASTR</name>
<feature type="region of interest" description="Disordered" evidence="1">
    <location>
        <begin position="151"/>
        <end position="210"/>
    </location>
</feature>
<feature type="compositionally biased region" description="Low complexity" evidence="1">
    <location>
        <begin position="381"/>
        <end position="390"/>
    </location>
</feature>
<reference evidence="2" key="1">
    <citation type="journal article" date="2022" name="Int. J. Mol. Sci.">
        <title>Draft Genome of Tanacetum Coccineum: Genomic Comparison of Closely Related Tanacetum-Family Plants.</title>
        <authorList>
            <person name="Yamashiro T."/>
            <person name="Shiraishi A."/>
            <person name="Nakayama K."/>
            <person name="Satake H."/>
        </authorList>
    </citation>
    <scope>NUCLEOTIDE SEQUENCE</scope>
</reference>
<gene>
    <name evidence="2" type="ORF">Tco_1029681</name>
</gene>
<comment type="caution">
    <text evidence="2">The sequence shown here is derived from an EMBL/GenBank/DDBJ whole genome shotgun (WGS) entry which is preliminary data.</text>
</comment>
<evidence type="ECO:0000256" key="1">
    <source>
        <dbReference type="SAM" id="MobiDB-lite"/>
    </source>
</evidence>
<feature type="compositionally biased region" description="Basic and acidic residues" evidence="1">
    <location>
        <begin position="272"/>
        <end position="283"/>
    </location>
</feature>
<feature type="compositionally biased region" description="Basic and acidic residues" evidence="1">
    <location>
        <begin position="302"/>
        <end position="314"/>
    </location>
</feature>
<accession>A0ABQ5G5I2</accession>
<dbReference type="Proteomes" id="UP001151760">
    <property type="component" value="Unassembled WGS sequence"/>
</dbReference>
<feature type="compositionally biased region" description="Basic and acidic residues" evidence="1">
    <location>
        <begin position="328"/>
        <end position="363"/>
    </location>
</feature>
<evidence type="ECO:0000313" key="3">
    <source>
        <dbReference type="Proteomes" id="UP001151760"/>
    </source>
</evidence>
<feature type="compositionally biased region" description="Acidic residues" evidence="1">
    <location>
        <begin position="284"/>
        <end position="301"/>
    </location>
</feature>
<proteinExistence type="predicted"/>
<dbReference type="EMBL" id="BQNB010018073">
    <property type="protein sequence ID" value="GJT70395.1"/>
    <property type="molecule type" value="Genomic_DNA"/>
</dbReference>
<feature type="compositionally biased region" description="Acidic residues" evidence="1">
    <location>
        <begin position="459"/>
        <end position="471"/>
    </location>
</feature>
<sequence length="496" mass="55441">MVAYLENTAWNVEFHEVIDFLALSSIHNALTVSPVVSTTFVEQFWMTAKSKIINNVRYITAKVAGKPVSISKASIRSDLLFDDADGIDSLPNQAIFDAIQLMGYEGDLTMLTFNKALFSPQWSKVFSFMVKKDKHFSGKVTPLFASMLVQPTEDEGATSERPSDPQPTPSPPHPSKATVEPQSDPSPRPSPSTHIPDSIPESSGGNHGDQAKEIKHLKAQIKKLKKQAKPVITHHRAWMKSVSLKQRLAGKKTLKANWMQKESVSKQGRKSAKAEPSVHKDPLFDELDDDEIDNMDTEDAQDVGRTRNGVNEEKEGTEDAVSTEDVVSTDKEKVSTDRSKVSTDRSRDSTDKEKEGTDKEKDSTVSLDEGTDDRTEARSATPTTPTTTPTMFGDDETIAQVLLNMSQAKAVSREKEKWVELKDVKETERPRPTSTRSLLTLKPLPKIDPKDKGKKKFEEENESDIESEDIPEAEKKFKQLARDEEMARKIQEDWEA</sequence>
<feature type="region of interest" description="Disordered" evidence="1">
    <location>
        <begin position="423"/>
        <end position="473"/>
    </location>
</feature>
<feature type="compositionally biased region" description="Pro residues" evidence="1">
    <location>
        <begin position="164"/>
        <end position="174"/>
    </location>
</feature>
<organism evidence="2 3">
    <name type="scientific">Tanacetum coccineum</name>
    <dbReference type="NCBI Taxonomy" id="301880"/>
    <lineage>
        <taxon>Eukaryota</taxon>
        <taxon>Viridiplantae</taxon>
        <taxon>Streptophyta</taxon>
        <taxon>Embryophyta</taxon>
        <taxon>Tracheophyta</taxon>
        <taxon>Spermatophyta</taxon>
        <taxon>Magnoliopsida</taxon>
        <taxon>eudicotyledons</taxon>
        <taxon>Gunneridae</taxon>
        <taxon>Pentapetalae</taxon>
        <taxon>asterids</taxon>
        <taxon>campanulids</taxon>
        <taxon>Asterales</taxon>
        <taxon>Asteraceae</taxon>
        <taxon>Asteroideae</taxon>
        <taxon>Anthemideae</taxon>
        <taxon>Anthemidinae</taxon>
        <taxon>Tanacetum</taxon>
    </lineage>
</organism>
<keyword evidence="3" id="KW-1185">Reference proteome</keyword>
<reference evidence="2" key="2">
    <citation type="submission" date="2022-01" db="EMBL/GenBank/DDBJ databases">
        <authorList>
            <person name="Yamashiro T."/>
            <person name="Shiraishi A."/>
            <person name="Satake H."/>
            <person name="Nakayama K."/>
        </authorList>
    </citation>
    <scope>NUCLEOTIDE SEQUENCE</scope>
</reference>
<protein>
    <submittedName>
        <fullName evidence="2">Uncharacterized protein</fullName>
    </submittedName>
</protein>